<keyword evidence="2 4" id="KW-0479">Metal-binding</keyword>
<organism evidence="8 9">
    <name type="scientific">Amaricoccus solimangrovi</name>
    <dbReference type="NCBI Taxonomy" id="2589815"/>
    <lineage>
        <taxon>Bacteria</taxon>
        <taxon>Pseudomonadati</taxon>
        <taxon>Pseudomonadota</taxon>
        <taxon>Alphaproteobacteria</taxon>
        <taxon>Rhodobacterales</taxon>
        <taxon>Paracoccaceae</taxon>
        <taxon>Amaricoccus</taxon>
    </lineage>
</organism>
<evidence type="ECO:0000256" key="6">
    <source>
        <dbReference type="SAM" id="Phobius"/>
    </source>
</evidence>
<keyword evidence="1 4" id="KW-0349">Heme</keyword>
<dbReference type="RefSeq" id="WP_140454713.1">
    <property type="nucleotide sequence ID" value="NZ_VFRP01000013.1"/>
</dbReference>
<dbReference type="OrthoDB" id="9773456at2"/>
<evidence type="ECO:0000259" key="7">
    <source>
        <dbReference type="PROSITE" id="PS51007"/>
    </source>
</evidence>
<dbReference type="Pfam" id="PF13442">
    <property type="entry name" value="Cytochrome_CBB3"/>
    <property type="match status" value="1"/>
</dbReference>
<dbReference type="EMBL" id="VFRP01000013">
    <property type="protein sequence ID" value="TPE49711.1"/>
    <property type="molecule type" value="Genomic_DNA"/>
</dbReference>
<dbReference type="GO" id="GO:0009055">
    <property type="term" value="F:electron transfer activity"/>
    <property type="evidence" value="ECO:0007669"/>
    <property type="project" value="InterPro"/>
</dbReference>
<keyword evidence="6" id="KW-0812">Transmembrane</keyword>
<name>A0A501WRT7_9RHOB</name>
<evidence type="ECO:0000256" key="1">
    <source>
        <dbReference type="ARBA" id="ARBA00022617"/>
    </source>
</evidence>
<protein>
    <submittedName>
        <fullName evidence="8">Cytochrome c</fullName>
    </submittedName>
</protein>
<gene>
    <name evidence="8" type="ORF">FJM51_13795</name>
</gene>
<reference evidence="8 9" key="1">
    <citation type="submission" date="2019-06" db="EMBL/GenBank/DDBJ databases">
        <title>A novel bacterium of genus Amaricoccus, isolated from marine sediment.</title>
        <authorList>
            <person name="Huang H."/>
            <person name="Mo K."/>
            <person name="Hu Y."/>
        </authorList>
    </citation>
    <scope>NUCLEOTIDE SEQUENCE [LARGE SCALE GENOMIC DNA]</scope>
    <source>
        <strain evidence="8 9">HB172011</strain>
    </source>
</reference>
<evidence type="ECO:0000256" key="2">
    <source>
        <dbReference type="ARBA" id="ARBA00022723"/>
    </source>
</evidence>
<dbReference type="Proteomes" id="UP000319255">
    <property type="component" value="Unassembled WGS sequence"/>
</dbReference>
<dbReference type="InterPro" id="IPR009056">
    <property type="entry name" value="Cyt_c-like_dom"/>
</dbReference>
<dbReference type="InterPro" id="IPR036909">
    <property type="entry name" value="Cyt_c-like_dom_sf"/>
</dbReference>
<keyword evidence="6" id="KW-1133">Transmembrane helix</keyword>
<evidence type="ECO:0000256" key="5">
    <source>
        <dbReference type="SAM" id="MobiDB-lite"/>
    </source>
</evidence>
<evidence type="ECO:0000256" key="4">
    <source>
        <dbReference type="PROSITE-ProRule" id="PRU00433"/>
    </source>
</evidence>
<keyword evidence="3 4" id="KW-0408">Iron</keyword>
<keyword evidence="9" id="KW-1185">Reference proteome</keyword>
<sequence>MKRQFGAGIALGILGTVLAAVAIWIVVVYTGAYNVAASERHTDAVRWTLDTAMRRSVSSRAGGVEIPRDPPEDLLATGAGLYAGSCAHCHGAPGGEPEEWSRGMRPEPPRLAEAATEWMPEEIHWIVANGIRMSAMPAFGAHHTPEELVALTAFVDALPGLTPEDYAALTGTGGESAGAAPVPAGDAPARP</sequence>
<feature type="domain" description="Cytochrome c" evidence="7">
    <location>
        <begin position="73"/>
        <end position="159"/>
    </location>
</feature>
<evidence type="ECO:0000313" key="9">
    <source>
        <dbReference type="Proteomes" id="UP000319255"/>
    </source>
</evidence>
<dbReference type="GO" id="GO:0020037">
    <property type="term" value="F:heme binding"/>
    <property type="evidence" value="ECO:0007669"/>
    <property type="project" value="InterPro"/>
</dbReference>
<feature type="compositionally biased region" description="Low complexity" evidence="5">
    <location>
        <begin position="177"/>
        <end position="191"/>
    </location>
</feature>
<evidence type="ECO:0000313" key="8">
    <source>
        <dbReference type="EMBL" id="TPE49711.1"/>
    </source>
</evidence>
<keyword evidence="6" id="KW-0472">Membrane</keyword>
<evidence type="ECO:0000256" key="3">
    <source>
        <dbReference type="ARBA" id="ARBA00023004"/>
    </source>
</evidence>
<dbReference type="PROSITE" id="PS51007">
    <property type="entry name" value="CYTC"/>
    <property type="match status" value="1"/>
</dbReference>
<dbReference type="AlphaFoldDB" id="A0A501WRT7"/>
<proteinExistence type="predicted"/>
<accession>A0A501WRT7</accession>
<dbReference type="SUPFAM" id="SSF46626">
    <property type="entry name" value="Cytochrome c"/>
    <property type="match status" value="1"/>
</dbReference>
<dbReference type="Gene3D" id="1.10.760.10">
    <property type="entry name" value="Cytochrome c-like domain"/>
    <property type="match status" value="1"/>
</dbReference>
<dbReference type="GO" id="GO:0046872">
    <property type="term" value="F:metal ion binding"/>
    <property type="evidence" value="ECO:0007669"/>
    <property type="project" value="UniProtKB-KW"/>
</dbReference>
<feature type="region of interest" description="Disordered" evidence="5">
    <location>
        <begin position="166"/>
        <end position="191"/>
    </location>
</feature>
<feature type="transmembrane region" description="Helical" evidence="6">
    <location>
        <begin position="7"/>
        <end position="32"/>
    </location>
</feature>
<comment type="caution">
    <text evidence="8">The sequence shown here is derived from an EMBL/GenBank/DDBJ whole genome shotgun (WGS) entry which is preliminary data.</text>
</comment>